<reference evidence="3" key="2">
    <citation type="journal article" date="2022" name="Sci. Rep.">
        <title>In silico prediction of the enzymes involved in the degradation of the herbicide molinate by Gulosibacter molinativorax ON4T.</title>
        <authorList>
            <person name="Lopes A.R."/>
            <person name="Bunin E."/>
            <person name="Viana A.T."/>
            <person name="Froufe H."/>
            <person name="Munoz-Merida A."/>
            <person name="Pinho D."/>
            <person name="Figueiredo J."/>
            <person name="Barroso C."/>
            <person name="Vaz-Moreira I."/>
            <person name="Bellanger X."/>
            <person name="Egas C."/>
            <person name="Nunes O.C."/>
        </authorList>
    </citation>
    <scope>NUCLEOTIDE SEQUENCE</scope>
    <source>
        <strain evidence="3">ON4</strain>
    </source>
</reference>
<feature type="region of interest" description="Disordered" evidence="1">
    <location>
        <begin position="122"/>
        <end position="141"/>
    </location>
</feature>
<organism evidence="3 4">
    <name type="scientific">Gulosibacter molinativorax</name>
    <dbReference type="NCBI Taxonomy" id="256821"/>
    <lineage>
        <taxon>Bacteria</taxon>
        <taxon>Bacillati</taxon>
        <taxon>Actinomycetota</taxon>
        <taxon>Actinomycetes</taxon>
        <taxon>Micrococcales</taxon>
        <taxon>Microbacteriaceae</taxon>
        <taxon>Gulosibacter</taxon>
    </lineage>
</organism>
<dbReference type="Proteomes" id="UP001170379">
    <property type="component" value="Unassembled WGS sequence"/>
</dbReference>
<sequence>MTYDPNNPQHPEQQGGSAYGGGSYGSYSGDGSGEQGQAGRPGQPGQQQGYGQQPGYGQQQGFGQQQGGQAPNAAQGNYGQPGQANQSGQYGRPGYGQTTNYGQGGTYNHGGTYAQGGTYGQAGAYGQANQPRQPRPPRATKNRNKWWIIGIAGVVVIALGIWGGISFLGNLGGARNPEAAVDNYVGSIASFNIVDTAIGTAPSEREIFQDALLKLQDAGLGEAGSDSDTGIPPISDSLKGVSSAVNVDQGDFVYETEAITEGVEVVTITEGTLTFDGDEEAFKTSLVDLARGLQYEAQIAGGASESEALDAAMLITDDQLDIEFPYEYDLAQGSEDLQQLPDGLGIVTVHESGSWYVSQVMTAVNLAATGMTSSMLGASGWAVGDTVLDAQPAASPEEAGMQFATGIADAFSLSGGGSSSGVEPGIGVLSEAERTLVSLYVLPALQELSQDTDDDFSAGFSLGGQFEQIESGGVTMVLPSALTVTYQGETLEIDGYCASAPGMSPACLTDWAPFSELGWDQLGLVVVREEGGWLVSPYQTVKVFLDSATDRYLELREEGNLDVLFGDDI</sequence>
<evidence type="ECO:0000313" key="4">
    <source>
        <dbReference type="Proteomes" id="UP001170379"/>
    </source>
</evidence>
<dbReference type="RefSeq" id="WP_051266107.1">
    <property type="nucleotide sequence ID" value="NZ_CP028426.1"/>
</dbReference>
<feature type="region of interest" description="Disordered" evidence="1">
    <location>
        <begin position="1"/>
        <end position="103"/>
    </location>
</feature>
<feature type="compositionally biased region" description="Low complexity" evidence="1">
    <location>
        <begin position="37"/>
        <end position="51"/>
    </location>
</feature>
<feature type="compositionally biased region" description="Gly residues" evidence="1">
    <location>
        <begin position="17"/>
        <end position="36"/>
    </location>
</feature>
<keyword evidence="2" id="KW-0812">Transmembrane</keyword>
<dbReference type="EMBL" id="PXVD01000002">
    <property type="protein sequence ID" value="MDJ1370117.1"/>
    <property type="molecule type" value="Genomic_DNA"/>
</dbReference>
<keyword evidence="2" id="KW-0472">Membrane</keyword>
<reference evidence="3" key="1">
    <citation type="submission" date="2018-03" db="EMBL/GenBank/DDBJ databases">
        <authorList>
            <person name="Nunes O.C."/>
            <person name="Lopes A.R."/>
            <person name="Froufe H."/>
            <person name="Munoz-Merida A."/>
            <person name="Barroso C."/>
            <person name="Egas C."/>
        </authorList>
    </citation>
    <scope>NUCLEOTIDE SEQUENCE</scope>
    <source>
        <strain evidence="3">ON4</strain>
    </source>
</reference>
<feature type="compositionally biased region" description="Gly residues" evidence="1">
    <location>
        <begin position="52"/>
        <end position="66"/>
    </location>
</feature>
<name>A0ABT7C4H7_9MICO</name>
<feature type="transmembrane region" description="Helical" evidence="2">
    <location>
        <begin position="146"/>
        <end position="168"/>
    </location>
</feature>
<accession>A0ABT7C4H7</accession>
<proteinExistence type="predicted"/>
<keyword evidence="4" id="KW-1185">Reference proteome</keyword>
<evidence type="ECO:0000256" key="1">
    <source>
        <dbReference type="SAM" id="MobiDB-lite"/>
    </source>
</evidence>
<gene>
    <name evidence="3" type="ORF">C7K25_01810</name>
</gene>
<evidence type="ECO:0000256" key="2">
    <source>
        <dbReference type="SAM" id="Phobius"/>
    </source>
</evidence>
<feature type="compositionally biased region" description="Low complexity" evidence="1">
    <location>
        <begin position="122"/>
        <end position="132"/>
    </location>
</feature>
<evidence type="ECO:0000313" key="3">
    <source>
        <dbReference type="EMBL" id="MDJ1370117.1"/>
    </source>
</evidence>
<comment type="caution">
    <text evidence="3">The sequence shown here is derived from an EMBL/GenBank/DDBJ whole genome shotgun (WGS) entry which is preliminary data.</text>
</comment>
<keyword evidence="2" id="KW-1133">Transmembrane helix</keyword>
<feature type="compositionally biased region" description="Polar residues" evidence="1">
    <location>
        <begin position="1"/>
        <end position="12"/>
    </location>
</feature>
<feature type="compositionally biased region" description="Low complexity" evidence="1">
    <location>
        <begin position="67"/>
        <end position="80"/>
    </location>
</feature>
<protein>
    <submittedName>
        <fullName evidence="3">Uncharacterized protein</fullName>
    </submittedName>
</protein>